<dbReference type="SUPFAM" id="SSF55136">
    <property type="entry name" value="Probable bacterial effector-binding domain"/>
    <property type="match status" value="1"/>
</dbReference>
<evidence type="ECO:0000313" key="3">
    <source>
        <dbReference type="Proteomes" id="UP001549749"/>
    </source>
</evidence>
<dbReference type="CDD" id="cd03140">
    <property type="entry name" value="GATase1_PfpI_3"/>
    <property type="match status" value="1"/>
</dbReference>
<gene>
    <name evidence="2" type="ORF">ABR189_20235</name>
</gene>
<dbReference type="RefSeq" id="WP_354662292.1">
    <property type="nucleotide sequence ID" value="NZ_JBEXAC010000002.1"/>
</dbReference>
<dbReference type="Gene3D" id="3.40.50.880">
    <property type="match status" value="1"/>
</dbReference>
<feature type="domain" description="AraC effector-binding" evidence="1">
    <location>
        <begin position="191"/>
        <end position="342"/>
    </location>
</feature>
<keyword evidence="3" id="KW-1185">Reference proteome</keyword>
<dbReference type="Gene3D" id="3.20.80.10">
    <property type="entry name" value="Regulatory factor, effector binding domain"/>
    <property type="match status" value="1"/>
</dbReference>
<dbReference type="InterPro" id="IPR011256">
    <property type="entry name" value="Reg_factor_effector_dom_sf"/>
</dbReference>
<dbReference type="InterPro" id="IPR050325">
    <property type="entry name" value="Prot/Nucl_acid_deglycase"/>
</dbReference>
<evidence type="ECO:0000313" key="2">
    <source>
        <dbReference type="EMBL" id="MET6999730.1"/>
    </source>
</evidence>
<dbReference type="PANTHER" id="PTHR48094:SF19">
    <property type="entry name" value="DJ-1_PFPI DOMAIN-CONTAINING PROTEIN"/>
    <property type="match status" value="1"/>
</dbReference>
<proteinExistence type="predicted"/>
<evidence type="ECO:0000259" key="1">
    <source>
        <dbReference type="SMART" id="SM00871"/>
    </source>
</evidence>
<dbReference type="PANTHER" id="PTHR48094">
    <property type="entry name" value="PROTEIN/NUCLEIC ACID DEGLYCASE DJ-1-RELATED"/>
    <property type="match status" value="1"/>
</dbReference>
<protein>
    <submittedName>
        <fullName evidence="2">DJ-1/PfpI family protein</fullName>
    </submittedName>
</protein>
<dbReference type="SMART" id="SM00871">
    <property type="entry name" value="AraC_E_bind"/>
    <property type="match status" value="1"/>
</dbReference>
<dbReference type="InterPro" id="IPR002818">
    <property type="entry name" value="DJ-1/PfpI"/>
</dbReference>
<name>A0ABV2TAT3_9BACT</name>
<dbReference type="Proteomes" id="UP001549749">
    <property type="component" value="Unassembled WGS sequence"/>
</dbReference>
<comment type="caution">
    <text evidence="2">The sequence shown here is derived from an EMBL/GenBank/DDBJ whole genome shotgun (WGS) entry which is preliminary data.</text>
</comment>
<dbReference type="Pfam" id="PF06445">
    <property type="entry name" value="GyrI-like"/>
    <property type="match status" value="1"/>
</dbReference>
<dbReference type="EMBL" id="JBEXAC010000002">
    <property type="protein sequence ID" value="MET6999730.1"/>
    <property type="molecule type" value="Genomic_DNA"/>
</dbReference>
<dbReference type="SUPFAM" id="SSF52317">
    <property type="entry name" value="Class I glutamine amidotransferase-like"/>
    <property type="match status" value="1"/>
</dbReference>
<dbReference type="InterPro" id="IPR029442">
    <property type="entry name" value="GyrI-like"/>
</dbReference>
<dbReference type="Pfam" id="PF01965">
    <property type="entry name" value="DJ-1_PfpI"/>
    <property type="match status" value="1"/>
</dbReference>
<sequence>MKENINCYLFVYNEYSDWEPALITYALTTFTTVKVITFSVDGQPVTSGGGIRIQPQLALADVRPGAHDLLLLPGGEPMEKGANKEILPLVKSHIQAQKPLAAICGATVFLAEHGFLDNVKHTSNDLGLLKMLLPEYKGAPNYIAAPSVTDQHIITAPGTAMVAFTKAILEELQLLQNEKLTFWLQFFLKEGAPQIQTVPPMNFFYRSYQTDFAGLVPLIRTVARDIFREAIANDLEIVGPQHWHYHNVTGQPGNIFTLEIGVPVTTVKEVPAPYGCRTLPAFNCVSIQHPGAWANMGQTYHQLINGIMTAGVQMSGSNREQYIHCDFENPDANITNIQIGIL</sequence>
<dbReference type="InterPro" id="IPR029062">
    <property type="entry name" value="Class_I_gatase-like"/>
</dbReference>
<reference evidence="2 3" key="1">
    <citation type="submission" date="2024-06" db="EMBL/GenBank/DDBJ databases">
        <title>Chitinophaga defluvii sp. nov., isolated from municipal sewage.</title>
        <authorList>
            <person name="Zhang L."/>
        </authorList>
    </citation>
    <scope>NUCLEOTIDE SEQUENCE [LARGE SCALE GENOMIC DNA]</scope>
    <source>
        <strain evidence="2 3">H8</strain>
    </source>
</reference>
<accession>A0ABV2TAT3</accession>
<organism evidence="2 3">
    <name type="scientific">Chitinophaga defluvii</name>
    <dbReference type="NCBI Taxonomy" id="3163343"/>
    <lineage>
        <taxon>Bacteria</taxon>
        <taxon>Pseudomonadati</taxon>
        <taxon>Bacteroidota</taxon>
        <taxon>Chitinophagia</taxon>
        <taxon>Chitinophagales</taxon>
        <taxon>Chitinophagaceae</taxon>
        <taxon>Chitinophaga</taxon>
    </lineage>
</organism>
<dbReference type="InterPro" id="IPR010499">
    <property type="entry name" value="AraC_E-bd"/>
</dbReference>